<dbReference type="AlphaFoldDB" id="A0A091HHR1"/>
<evidence type="ECO:0000256" key="1">
    <source>
        <dbReference type="ARBA" id="ARBA00004613"/>
    </source>
</evidence>
<feature type="non-terminal residue" evidence="5">
    <location>
        <position position="77"/>
    </location>
</feature>
<keyword evidence="6" id="KW-1185">Reference proteome</keyword>
<evidence type="ECO:0000256" key="3">
    <source>
        <dbReference type="ARBA" id="ARBA00022525"/>
    </source>
</evidence>
<proteinExistence type="inferred from homology"/>
<comment type="subcellular location">
    <subcellularLocation>
        <location evidence="1">Secreted</location>
    </subcellularLocation>
</comment>
<evidence type="ECO:0000313" key="6">
    <source>
        <dbReference type="Proteomes" id="UP000054064"/>
    </source>
</evidence>
<dbReference type="Gene3D" id="2.20.25.590">
    <property type="match status" value="1"/>
</dbReference>
<reference evidence="5 6" key="1">
    <citation type="submission" date="2014-04" db="EMBL/GenBank/DDBJ databases">
        <title>Genome evolution of avian class.</title>
        <authorList>
            <person name="Zhang G."/>
            <person name="Li C."/>
        </authorList>
    </citation>
    <scope>NUCLEOTIDE SEQUENCE [LARGE SCALE GENOMIC DNA]</scope>
    <source>
        <strain evidence="5">BGI_N320</strain>
    </source>
</reference>
<organism evidence="5 6">
    <name type="scientific">Buceros rhinoceros silvestris</name>
    <dbReference type="NCBI Taxonomy" id="175836"/>
    <lineage>
        <taxon>Eukaryota</taxon>
        <taxon>Metazoa</taxon>
        <taxon>Chordata</taxon>
        <taxon>Craniata</taxon>
        <taxon>Vertebrata</taxon>
        <taxon>Euteleostomi</taxon>
        <taxon>Archelosauria</taxon>
        <taxon>Archosauria</taxon>
        <taxon>Dinosauria</taxon>
        <taxon>Saurischia</taxon>
        <taxon>Theropoda</taxon>
        <taxon>Coelurosauria</taxon>
        <taxon>Aves</taxon>
        <taxon>Neognathae</taxon>
        <taxon>Neoaves</taxon>
        <taxon>Telluraves</taxon>
        <taxon>Coraciimorphae</taxon>
        <taxon>Bucerotiformes</taxon>
        <taxon>Bucerotidae</taxon>
        <taxon>Buceros</taxon>
    </lineage>
</organism>
<sequence length="77" mass="8588">CSDSKGELHEFGSKWRTDDCLDCSCSKSGISCCTSYGTPVDYDTEKCIKIFNKETCTYKVVEKDDHSKECVVTGWVG</sequence>
<dbReference type="InterPro" id="IPR008735">
    <property type="entry name" value="PSP94"/>
</dbReference>
<evidence type="ECO:0000313" key="5">
    <source>
        <dbReference type="EMBL" id="KFO86883.1"/>
    </source>
</evidence>
<evidence type="ECO:0000256" key="2">
    <source>
        <dbReference type="ARBA" id="ARBA00010352"/>
    </source>
</evidence>
<dbReference type="Gene3D" id="2.10.70.10">
    <property type="entry name" value="Complement Module, domain 1"/>
    <property type="match status" value="1"/>
</dbReference>
<gene>
    <name evidence="5" type="ORF">N320_01004</name>
</gene>
<feature type="non-terminal residue" evidence="5">
    <location>
        <position position="1"/>
    </location>
</feature>
<evidence type="ECO:0000256" key="4">
    <source>
        <dbReference type="ARBA" id="ARBA00023157"/>
    </source>
</evidence>
<dbReference type="PANTHER" id="PTHR10500:SF7">
    <property type="entry name" value="BETA-MICROSEMINOPROTEIN"/>
    <property type="match status" value="1"/>
</dbReference>
<protein>
    <submittedName>
        <fullName evidence="5">Beta-microseminoprotein J1</fullName>
    </submittedName>
</protein>
<comment type="similarity">
    <text evidence="2">Belongs to the beta-microseminoprotein family.</text>
</comment>
<dbReference type="Pfam" id="PF05825">
    <property type="entry name" value="PSP94"/>
    <property type="match status" value="1"/>
</dbReference>
<dbReference type="GO" id="GO:0005576">
    <property type="term" value="C:extracellular region"/>
    <property type="evidence" value="ECO:0007669"/>
    <property type="project" value="UniProtKB-SubCell"/>
</dbReference>
<keyword evidence="4" id="KW-1015">Disulfide bond</keyword>
<dbReference type="PANTHER" id="PTHR10500">
    <property type="entry name" value="BETA-MICROSEMINOPROTEIN"/>
    <property type="match status" value="1"/>
</dbReference>
<dbReference type="Proteomes" id="UP000054064">
    <property type="component" value="Unassembled WGS sequence"/>
</dbReference>
<dbReference type="EMBL" id="KL512455">
    <property type="protein sequence ID" value="KFO86883.1"/>
    <property type="molecule type" value="Genomic_DNA"/>
</dbReference>
<name>A0A091HHR1_BUCRH</name>
<accession>A0A091HHR1</accession>
<keyword evidence="3" id="KW-0964">Secreted</keyword>